<evidence type="ECO:0000256" key="8">
    <source>
        <dbReference type="ARBA" id="ARBA00023242"/>
    </source>
</evidence>
<name>A0A1B7YFC2_COLHI</name>
<sequence length="265" mass="29823">MAPAPRKRRRAPTNPIETANRKSDEEFIKDHLQSRFVSPSLKARRKAERRIPDWTSWTHPKTDKPYALSLKSSSALAQHELQACFDLVDRTSGADYRASKDGWRPASKMKEMRSPDLRYILVKEAAAAAAVAADADGDDGGKICGFTSLMPTFEEGEAVVYCYEIHLLEELRGTGMGRLLMDHLVRVAESIPIIEKVMLTCFLANAGARAFYERLGFERDAISPVERRLRFGKVFVPDYLIMSRRVRGESERTKPQNGDSEKTGS</sequence>
<dbReference type="Pfam" id="PF00583">
    <property type="entry name" value="Acetyltransf_1"/>
    <property type="match status" value="1"/>
</dbReference>
<evidence type="ECO:0000256" key="11">
    <source>
        <dbReference type="ARBA" id="ARBA00049524"/>
    </source>
</evidence>
<evidence type="ECO:0000313" key="15">
    <source>
        <dbReference type="Proteomes" id="UP000092177"/>
    </source>
</evidence>
<dbReference type="InterPro" id="IPR039949">
    <property type="entry name" value="NAA40"/>
</dbReference>
<evidence type="ECO:0000259" key="13">
    <source>
        <dbReference type="PROSITE" id="PS51186"/>
    </source>
</evidence>
<dbReference type="SUPFAM" id="SSF55729">
    <property type="entry name" value="Acyl-CoA N-acyltransferases (Nat)"/>
    <property type="match status" value="1"/>
</dbReference>
<evidence type="ECO:0000256" key="3">
    <source>
        <dbReference type="ARBA" id="ARBA00008870"/>
    </source>
</evidence>
<evidence type="ECO:0000313" key="14">
    <source>
        <dbReference type="EMBL" id="OBR10498.1"/>
    </source>
</evidence>
<feature type="compositionally biased region" description="Basic residues" evidence="12">
    <location>
        <begin position="1"/>
        <end position="11"/>
    </location>
</feature>
<dbReference type="InterPro" id="IPR016181">
    <property type="entry name" value="Acyl_CoA_acyltransferase"/>
</dbReference>
<dbReference type="AlphaFoldDB" id="A0A1B7YFC2"/>
<evidence type="ECO:0000256" key="5">
    <source>
        <dbReference type="ARBA" id="ARBA00015043"/>
    </source>
</evidence>
<keyword evidence="15" id="KW-1185">Reference proteome</keyword>
<dbReference type="Proteomes" id="UP000092177">
    <property type="component" value="Chromosome 4"/>
</dbReference>
<evidence type="ECO:0000256" key="7">
    <source>
        <dbReference type="ARBA" id="ARBA00022679"/>
    </source>
</evidence>
<comment type="caution">
    <text evidence="14">The sequence shown here is derived from an EMBL/GenBank/DDBJ whole genome shotgun (WGS) entry which is preliminary data.</text>
</comment>
<feature type="region of interest" description="Disordered" evidence="12">
    <location>
        <begin position="1"/>
        <end position="25"/>
    </location>
</feature>
<gene>
    <name evidence="14" type="ORF">CH63R_06190</name>
</gene>
<organism evidence="14 15">
    <name type="scientific">Colletotrichum higginsianum (strain IMI 349063)</name>
    <name type="common">Crucifer anthracnose fungus</name>
    <dbReference type="NCBI Taxonomy" id="759273"/>
    <lineage>
        <taxon>Eukaryota</taxon>
        <taxon>Fungi</taxon>
        <taxon>Dikarya</taxon>
        <taxon>Ascomycota</taxon>
        <taxon>Pezizomycotina</taxon>
        <taxon>Sordariomycetes</taxon>
        <taxon>Hypocreomycetidae</taxon>
        <taxon>Glomerellales</taxon>
        <taxon>Glomerellaceae</taxon>
        <taxon>Colletotrichum</taxon>
        <taxon>Colletotrichum destructivum species complex</taxon>
    </lineage>
</organism>
<dbReference type="OrthoDB" id="424551at2759"/>
<comment type="catalytic activity">
    <reaction evidence="11">
        <text>N-terminal L-seryl-[histone H4] + acetyl-CoA = N-terminal N(alpha)-acetyl-L-seryl-[histone H4] + CoA + H(+)</text>
        <dbReference type="Rhea" id="RHEA:50596"/>
        <dbReference type="Rhea" id="RHEA-COMP:12740"/>
        <dbReference type="Rhea" id="RHEA-COMP:12743"/>
        <dbReference type="ChEBI" id="CHEBI:15378"/>
        <dbReference type="ChEBI" id="CHEBI:57287"/>
        <dbReference type="ChEBI" id="CHEBI:57288"/>
        <dbReference type="ChEBI" id="CHEBI:64738"/>
        <dbReference type="ChEBI" id="CHEBI:83690"/>
        <dbReference type="EC" id="2.3.1.257"/>
    </reaction>
</comment>
<evidence type="ECO:0000256" key="6">
    <source>
        <dbReference type="ARBA" id="ARBA00022490"/>
    </source>
</evidence>
<dbReference type="GeneID" id="28865272"/>
<dbReference type="PANTHER" id="PTHR20531:SF1">
    <property type="entry name" value="N-ALPHA-ACETYLTRANSFERASE 40"/>
    <property type="match status" value="1"/>
</dbReference>
<dbReference type="EMBL" id="LTAN01000004">
    <property type="protein sequence ID" value="OBR10498.1"/>
    <property type="molecule type" value="Genomic_DNA"/>
</dbReference>
<feature type="domain" description="N-acetyltransferase" evidence="13">
    <location>
        <begin position="71"/>
        <end position="247"/>
    </location>
</feature>
<dbReference type="GO" id="GO:0010485">
    <property type="term" value="F:histone H4 acetyltransferase activity"/>
    <property type="evidence" value="ECO:0007669"/>
    <property type="project" value="InterPro"/>
</dbReference>
<dbReference type="PANTHER" id="PTHR20531">
    <property type="entry name" value="N-ALPHA-ACETYLTRANSFERASE 40"/>
    <property type="match status" value="1"/>
</dbReference>
<reference evidence="15" key="1">
    <citation type="journal article" date="2017" name="BMC Genomics">
        <title>Gapless genome assembly of Colletotrichum higginsianum reveals chromosome structure and association of transposable elements with secondary metabolite gene clusters.</title>
        <authorList>
            <person name="Dallery J.-F."/>
            <person name="Lapalu N."/>
            <person name="Zampounis A."/>
            <person name="Pigne S."/>
            <person name="Luyten I."/>
            <person name="Amselem J."/>
            <person name="Wittenberg A.H.J."/>
            <person name="Zhou S."/>
            <person name="de Queiroz M.V."/>
            <person name="Robin G.P."/>
            <person name="Auger A."/>
            <person name="Hainaut M."/>
            <person name="Henrissat B."/>
            <person name="Kim K.-T."/>
            <person name="Lee Y.-H."/>
            <person name="Lespinet O."/>
            <person name="Schwartz D.C."/>
            <person name="Thon M.R."/>
            <person name="O'Connell R.J."/>
        </authorList>
    </citation>
    <scope>NUCLEOTIDE SEQUENCE [LARGE SCALE GENOMIC DNA]</scope>
    <source>
        <strain evidence="15">IMI 349063</strain>
    </source>
</reference>
<dbReference type="InterPro" id="IPR000182">
    <property type="entry name" value="GNAT_dom"/>
</dbReference>
<keyword evidence="6" id="KW-0963">Cytoplasm</keyword>
<dbReference type="VEuPathDB" id="FungiDB:CH63R_06190"/>
<comment type="similarity">
    <text evidence="3">Belongs to the acetyltransferase family. NAA40 subfamily.</text>
</comment>
<evidence type="ECO:0000256" key="10">
    <source>
        <dbReference type="ARBA" id="ARBA00047821"/>
    </source>
</evidence>
<dbReference type="Gene3D" id="3.40.630.30">
    <property type="match status" value="1"/>
</dbReference>
<keyword evidence="9" id="KW-0012">Acyltransferase</keyword>
<dbReference type="GO" id="GO:0005634">
    <property type="term" value="C:nucleus"/>
    <property type="evidence" value="ECO:0007669"/>
    <property type="project" value="UniProtKB-SubCell"/>
</dbReference>
<dbReference type="GO" id="GO:0005737">
    <property type="term" value="C:cytoplasm"/>
    <property type="evidence" value="ECO:0007669"/>
    <property type="project" value="UniProtKB-SubCell"/>
</dbReference>
<evidence type="ECO:0000256" key="2">
    <source>
        <dbReference type="ARBA" id="ARBA00004496"/>
    </source>
</evidence>
<evidence type="ECO:0000256" key="1">
    <source>
        <dbReference type="ARBA" id="ARBA00004123"/>
    </source>
</evidence>
<comment type="subcellular location">
    <subcellularLocation>
        <location evidence="2">Cytoplasm</location>
    </subcellularLocation>
    <subcellularLocation>
        <location evidence="1">Nucleus</location>
    </subcellularLocation>
</comment>
<protein>
    <recommendedName>
        <fullName evidence="5">N-alpha-acetyltransferase 40</fullName>
        <ecNumber evidence="4">2.3.1.257</ecNumber>
    </recommendedName>
</protein>
<evidence type="ECO:0000256" key="9">
    <source>
        <dbReference type="ARBA" id="ARBA00023315"/>
    </source>
</evidence>
<evidence type="ECO:0000256" key="4">
    <source>
        <dbReference type="ARBA" id="ARBA00012950"/>
    </source>
</evidence>
<comment type="catalytic activity">
    <reaction evidence="10">
        <text>N-terminal L-seryl-[histone H2A] + acetyl-CoA = N-terminal N(alpha)-acetyl-L-seryl-[histone H2A] + CoA + H(+)</text>
        <dbReference type="Rhea" id="RHEA:50600"/>
        <dbReference type="Rhea" id="RHEA-COMP:12742"/>
        <dbReference type="Rhea" id="RHEA-COMP:12744"/>
        <dbReference type="ChEBI" id="CHEBI:15378"/>
        <dbReference type="ChEBI" id="CHEBI:57287"/>
        <dbReference type="ChEBI" id="CHEBI:57288"/>
        <dbReference type="ChEBI" id="CHEBI:64738"/>
        <dbReference type="ChEBI" id="CHEBI:83690"/>
        <dbReference type="EC" id="2.3.1.257"/>
    </reaction>
</comment>
<proteinExistence type="inferred from homology"/>
<accession>A0A1B7YFC2</accession>
<dbReference type="GO" id="GO:0043998">
    <property type="term" value="F:histone H2A acetyltransferase activity"/>
    <property type="evidence" value="ECO:0007669"/>
    <property type="project" value="InterPro"/>
</dbReference>
<keyword evidence="8" id="KW-0539">Nucleus</keyword>
<dbReference type="PROSITE" id="PS51186">
    <property type="entry name" value="GNAT"/>
    <property type="match status" value="1"/>
</dbReference>
<dbReference type="EC" id="2.3.1.257" evidence="4"/>
<keyword evidence="7 14" id="KW-0808">Transferase</keyword>
<dbReference type="GO" id="GO:1990189">
    <property type="term" value="F:protein N-terminal-serine acetyltransferase activity"/>
    <property type="evidence" value="ECO:0007669"/>
    <property type="project" value="UniProtKB-EC"/>
</dbReference>
<dbReference type="RefSeq" id="XP_018159015.1">
    <property type="nucleotide sequence ID" value="XM_018301165.1"/>
</dbReference>
<evidence type="ECO:0000256" key="12">
    <source>
        <dbReference type="SAM" id="MobiDB-lite"/>
    </source>
</evidence>
<dbReference type="KEGG" id="chig:CH63R_06190"/>